<sequence>MMIMATNYFTKWIEVEALSCTKEADMEQCITKNIIHRFSYPQLLVTDNGSQFIGKKLIEFFAKYGVKQHLSTPKYPQGNGQAEVSNKIVLDCLKKRLEGTKGKWVNELPEVL</sequence>
<proteinExistence type="predicted"/>
<dbReference type="PANTHER" id="PTHR37984:SF5">
    <property type="entry name" value="PROTEIN NYNRIN-LIKE"/>
    <property type="match status" value="1"/>
</dbReference>
<protein>
    <recommendedName>
        <fullName evidence="1">Integrase catalytic domain-containing protein</fullName>
    </recommendedName>
</protein>
<dbReference type="EMBL" id="JAJFAZ020000004">
    <property type="protein sequence ID" value="KAI5334638.1"/>
    <property type="molecule type" value="Genomic_DNA"/>
</dbReference>
<feature type="domain" description="Integrase catalytic" evidence="1">
    <location>
        <begin position="1"/>
        <end position="112"/>
    </location>
</feature>
<dbReference type="InterPro" id="IPR050951">
    <property type="entry name" value="Retrovirus_Pol_polyprotein"/>
</dbReference>
<dbReference type="InterPro" id="IPR012337">
    <property type="entry name" value="RNaseH-like_sf"/>
</dbReference>
<reference evidence="2 3" key="1">
    <citation type="journal article" date="2022" name="G3 (Bethesda)">
        <title>Whole-genome sequence and methylome profiling of the almond [Prunus dulcis (Mill.) D.A. Webb] cultivar 'Nonpareil'.</title>
        <authorList>
            <person name="D'Amico-Willman K.M."/>
            <person name="Ouma W.Z."/>
            <person name="Meulia T."/>
            <person name="Sideli G.M."/>
            <person name="Gradziel T.M."/>
            <person name="Fresnedo-Ramirez J."/>
        </authorList>
    </citation>
    <scope>NUCLEOTIDE SEQUENCE [LARGE SCALE GENOMIC DNA]</scope>
    <source>
        <strain evidence="2">Clone GOH B32 T37-40</strain>
    </source>
</reference>
<accession>A0AAD4W0I1</accession>
<dbReference type="SUPFAM" id="SSF53098">
    <property type="entry name" value="Ribonuclease H-like"/>
    <property type="match status" value="1"/>
</dbReference>
<comment type="caution">
    <text evidence="2">The sequence shown here is derived from an EMBL/GenBank/DDBJ whole genome shotgun (WGS) entry which is preliminary data.</text>
</comment>
<dbReference type="Pfam" id="PF00665">
    <property type="entry name" value="rve"/>
    <property type="match status" value="1"/>
</dbReference>
<dbReference type="InterPro" id="IPR036397">
    <property type="entry name" value="RNaseH_sf"/>
</dbReference>
<dbReference type="Proteomes" id="UP001054821">
    <property type="component" value="Chromosome 4"/>
</dbReference>
<evidence type="ECO:0000313" key="2">
    <source>
        <dbReference type="EMBL" id="KAI5334638.1"/>
    </source>
</evidence>
<evidence type="ECO:0000259" key="1">
    <source>
        <dbReference type="PROSITE" id="PS50994"/>
    </source>
</evidence>
<name>A0AAD4W0I1_PRUDU</name>
<dbReference type="InterPro" id="IPR001584">
    <property type="entry name" value="Integrase_cat-core"/>
</dbReference>
<gene>
    <name evidence="2" type="ORF">L3X38_024771</name>
</gene>
<dbReference type="Gene3D" id="3.30.420.10">
    <property type="entry name" value="Ribonuclease H-like superfamily/Ribonuclease H"/>
    <property type="match status" value="1"/>
</dbReference>
<dbReference type="AlphaFoldDB" id="A0AAD4W0I1"/>
<organism evidence="2 3">
    <name type="scientific">Prunus dulcis</name>
    <name type="common">Almond</name>
    <name type="synonym">Amygdalus dulcis</name>
    <dbReference type="NCBI Taxonomy" id="3755"/>
    <lineage>
        <taxon>Eukaryota</taxon>
        <taxon>Viridiplantae</taxon>
        <taxon>Streptophyta</taxon>
        <taxon>Embryophyta</taxon>
        <taxon>Tracheophyta</taxon>
        <taxon>Spermatophyta</taxon>
        <taxon>Magnoliopsida</taxon>
        <taxon>eudicotyledons</taxon>
        <taxon>Gunneridae</taxon>
        <taxon>Pentapetalae</taxon>
        <taxon>rosids</taxon>
        <taxon>fabids</taxon>
        <taxon>Rosales</taxon>
        <taxon>Rosaceae</taxon>
        <taxon>Amygdaloideae</taxon>
        <taxon>Amygdaleae</taxon>
        <taxon>Prunus</taxon>
    </lineage>
</organism>
<dbReference type="PROSITE" id="PS50994">
    <property type="entry name" value="INTEGRASE"/>
    <property type="match status" value="1"/>
</dbReference>
<dbReference type="PANTHER" id="PTHR37984">
    <property type="entry name" value="PROTEIN CBG26694"/>
    <property type="match status" value="1"/>
</dbReference>
<keyword evidence="3" id="KW-1185">Reference proteome</keyword>
<dbReference type="GO" id="GO:0003676">
    <property type="term" value="F:nucleic acid binding"/>
    <property type="evidence" value="ECO:0007669"/>
    <property type="project" value="InterPro"/>
</dbReference>
<evidence type="ECO:0000313" key="3">
    <source>
        <dbReference type="Proteomes" id="UP001054821"/>
    </source>
</evidence>
<dbReference type="GO" id="GO:0015074">
    <property type="term" value="P:DNA integration"/>
    <property type="evidence" value="ECO:0007669"/>
    <property type="project" value="InterPro"/>
</dbReference>